<comment type="caution">
    <text evidence="1">The sequence shown here is derived from an EMBL/GenBank/DDBJ whole genome shotgun (WGS) entry which is preliminary data.</text>
</comment>
<dbReference type="Proteomes" id="UP001145742">
    <property type="component" value="Unassembled WGS sequence"/>
</dbReference>
<gene>
    <name evidence="1" type="ORF">WISP_92145</name>
</gene>
<proteinExistence type="predicted"/>
<accession>A0ABQ9D6J8</accession>
<reference evidence="1" key="1">
    <citation type="submission" date="2019-10" db="EMBL/GenBank/DDBJ databases">
        <authorList>
            <person name="Soares A.E.R."/>
            <person name="Aleixo A."/>
            <person name="Schneider P."/>
            <person name="Miyaki C.Y."/>
            <person name="Schneider M.P."/>
            <person name="Mello C."/>
            <person name="Vasconcelos A.T.R."/>
        </authorList>
    </citation>
    <scope>NUCLEOTIDE SEQUENCE</scope>
    <source>
        <tissue evidence="1">Muscle</tissue>
    </source>
</reference>
<protein>
    <recommendedName>
        <fullName evidence="3">Rna-directed dna polymerase from mobile element jockey-like</fullName>
    </recommendedName>
</protein>
<evidence type="ECO:0008006" key="3">
    <source>
        <dbReference type="Google" id="ProtNLM"/>
    </source>
</evidence>
<evidence type="ECO:0000313" key="2">
    <source>
        <dbReference type="Proteomes" id="UP001145742"/>
    </source>
</evidence>
<dbReference type="PANTHER" id="PTHR33332">
    <property type="entry name" value="REVERSE TRANSCRIPTASE DOMAIN-CONTAINING PROTEIN"/>
    <property type="match status" value="1"/>
</dbReference>
<dbReference type="EMBL" id="WHWB01034150">
    <property type="protein sequence ID" value="KAJ7413294.1"/>
    <property type="molecule type" value="Genomic_DNA"/>
</dbReference>
<keyword evidence="2" id="KW-1185">Reference proteome</keyword>
<evidence type="ECO:0000313" key="1">
    <source>
        <dbReference type="EMBL" id="KAJ7413294.1"/>
    </source>
</evidence>
<organism evidence="1 2">
    <name type="scientific">Willisornis vidua</name>
    <name type="common">Xingu scale-backed antbird</name>
    <dbReference type="NCBI Taxonomy" id="1566151"/>
    <lineage>
        <taxon>Eukaryota</taxon>
        <taxon>Metazoa</taxon>
        <taxon>Chordata</taxon>
        <taxon>Craniata</taxon>
        <taxon>Vertebrata</taxon>
        <taxon>Euteleostomi</taxon>
        <taxon>Archelosauria</taxon>
        <taxon>Archosauria</taxon>
        <taxon>Dinosauria</taxon>
        <taxon>Saurischia</taxon>
        <taxon>Theropoda</taxon>
        <taxon>Coelurosauria</taxon>
        <taxon>Aves</taxon>
        <taxon>Neognathae</taxon>
        <taxon>Neoaves</taxon>
        <taxon>Telluraves</taxon>
        <taxon>Australaves</taxon>
        <taxon>Passeriformes</taxon>
        <taxon>Thamnophilidae</taxon>
        <taxon>Willisornis</taxon>
    </lineage>
</organism>
<sequence>MSIHSSCCAGLQIEQETKQRTRGRRTNHHRRIMQCLEYIYRIMLIVHFDKDKGIKCTLSKFPDGTKLSGVVDTPEGQHAIHRDLDKLKKWIHGNLMMLNVTKCKVLYLSQDKPQYQHMLWDRGQPCREGLGGAMGERLGMNRLCAPLQPRTPNLSWAASKEVWAAGQGRNFKFNHFMVTVAKMATSLHFTHKIFSVYKQQIKEDIFSVWLPEYLYHEIIIQDDGPRQCPELVDHDCMINSQVTLKLCRICCSSWIPKNIWGLIHPRILTELADVIAKPLSMIFEDSWESRAVPADRNLANVALIFKKEDPRN</sequence>
<name>A0ABQ9D6J8_9PASS</name>